<reference evidence="1 2" key="1">
    <citation type="submission" date="2019-05" db="EMBL/GenBank/DDBJ databases">
        <title>Another draft genome of Portunus trituberculatus and its Hox gene families provides insights of decapod evolution.</title>
        <authorList>
            <person name="Jeong J.-H."/>
            <person name="Song I."/>
            <person name="Kim S."/>
            <person name="Choi T."/>
            <person name="Kim D."/>
            <person name="Ryu S."/>
            <person name="Kim W."/>
        </authorList>
    </citation>
    <scope>NUCLEOTIDE SEQUENCE [LARGE SCALE GENOMIC DNA]</scope>
    <source>
        <tissue evidence="1">Muscle</tissue>
    </source>
</reference>
<evidence type="ECO:0000313" key="1">
    <source>
        <dbReference type="EMBL" id="MPC91038.1"/>
    </source>
</evidence>
<protein>
    <submittedName>
        <fullName evidence="1">Uncharacterized protein</fullName>
    </submittedName>
</protein>
<evidence type="ECO:0000313" key="2">
    <source>
        <dbReference type="Proteomes" id="UP000324222"/>
    </source>
</evidence>
<proteinExistence type="predicted"/>
<dbReference type="OrthoDB" id="6346184at2759"/>
<dbReference type="Proteomes" id="UP000324222">
    <property type="component" value="Unassembled WGS sequence"/>
</dbReference>
<keyword evidence="2" id="KW-1185">Reference proteome</keyword>
<name>A0A5B7JDK4_PORTR</name>
<dbReference type="AlphaFoldDB" id="A0A5B7JDK4"/>
<sequence>MPIHAQFCLNSLVFLRDAKQAYVLAHTLLATLPEDASMQFVEGPKDTGNTAIQPHNLNHMLMAKMREAATHVTDGLEAQLTTSKAPRTERKVGSGEQEDNFTKYTKEREELLARKGNITFKEEEYSVWRKKLQEIQTEVDSLYLQFLKVNCASD</sequence>
<comment type="caution">
    <text evidence="1">The sequence shown here is derived from an EMBL/GenBank/DDBJ whole genome shotgun (WGS) entry which is preliminary data.</text>
</comment>
<organism evidence="1 2">
    <name type="scientific">Portunus trituberculatus</name>
    <name type="common">Swimming crab</name>
    <name type="synonym">Neptunus trituberculatus</name>
    <dbReference type="NCBI Taxonomy" id="210409"/>
    <lineage>
        <taxon>Eukaryota</taxon>
        <taxon>Metazoa</taxon>
        <taxon>Ecdysozoa</taxon>
        <taxon>Arthropoda</taxon>
        <taxon>Crustacea</taxon>
        <taxon>Multicrustacea</taxon>
        <taxon>Malacostraca</taxon>
        <taxon>Eumalacostraca</taxon>
        <taxon>Eucarida</taxon>
        <taxon>Decapoda</taxon>
        <taxon>Pleocyemata</taxon>
        <taxon>Brachyura</taxon>
        <taxon>Eubrachyura</taxon>
        <taxon>Portunoidea</taxon>
        <taxon>Portunidae</taxon>
        <taxon>Portuninae</taxon>
        <taxon>Portunus</taxon>
    </lineage>
</organism>
<gene>
    <name evidence="1" type="ORF">E2C01_086048</name>
</gene>
<accession>A0A5B7JDK4</accession>
<dbReference type="EMBL" id="VSRR010086354">
    <property type="protein sequence ID" value="MPC91038.1"/>
    <property type="molecule type" value="Genomic_DNA"/>
</dbReference>